<accession>A0ABT6VYQ1</accession>
<dbReference type="EMBL" id="JAAGKO020000006">
    <property type="protein sequence ID" value="MDI5962406.1"/>
    <property type="molecule type" value="Genomic_DNA"/>
</dbReference>
<dbReference type="PANTHER" id="PTHR43591">
    <property type="entry name" value="METHYLTRANSFERASE"/>
    <property type="match status" value="1"/>
</dbReference>
<gene>
    <name evidence="3" type="ORF">POF43_006695</name>
</gene>
<feature type="compositionally biased region" description="Basic and acidic residues" evidence="1">
    <location>
        <begin position="23"/>
        <end position="34"/>
    </location>
</feature>
<comment type="caution">
    <text evidence="3">The sequence shown here is derived from an EMBL/GenBank/DDBJ whole genome shotgun (WGS) entry which is preliminary data.</text>
</comment>
<dbReference type="InterPro" id="IPR029063">
    <property type="entry name" value="SAM-dependent_MTases_sf"/>
</dbReference>
<keyword evidence="3" id="KW-0489">Methyltransferase</keyword>
<protein>
    <submittedName>
        <fullName evidence="3">Class I SAM-dependent methyltransferase</fullName>
        <ecNumber evidence="3">2.1.-.-</ecNumber>
    </submittedName>
</protein>
<dbReference type="Pfam" id="PF08241">
    <property type="entry name" value="Methyltransf_11"/>
    <property type="match status" value="1"/>
</dbReference>
<dbReference type="InterPro" id="IPR013216">
    <property type="entry name" value="Methyltransf_11"/>
</dbReference>
<organism evidence="3 4">
    <name type="scientific">Streptantibioticus silvisoli</name>
    <dbReference type="NCBI Taxonomy" id="2705255"/>
    <lineage>
        <taxon>Bacteria</taxon>
        <taxon>Bacillati</taxon>
        <taxon>Actinomycetota</taxon>
        <taxon>Actinomycetes</taxon>
        <taxon>Kitasatosporales</taxon>
        <taxon>Streptomycetaceae</taxon>
        <taxon>Streptantibioticus</taxon>
    </lineage>
</organism>
<dbReference type="Proteomes" id="UP001156398">
    <property type="component" value="Unassembled WGS sequence"/>
</dbReference>
<dbReference type="Gene3D" id="3.40.50.150">
    <property type="entry name" value="Vaccinia Virus protein VP39"/>
    <property type="match status" value="1"/>
</dbReference>
<dbReference type="RefSeq" id="WP_282704458.1">
    <property type="nucleotide sequence ID" value="NZ_JAAGKO020000006.1"/>
</dbReference>
<dbReference type="SUPFAM" id="SSF53335">
    <property type="entry name" value="S-adenosyl-L-methionine-dependent methyltransferases"/>
    <property type="match status" value="1"/>
</dbReference>
<reference evidence="3 4" key="1">
    <citation type="submission" date="2023-05" db="EMBL/GenBank/DDBJ databases">
        <title>Streptantibioticus silvisoli sp. nov., acidotolerant actinomycetes 1 from pine litter.</title>
        <authorList>
            <person name="Swiecimska M."/>
            <person name="Golinska P."/>
            <person name="Sangal V."/>
            <person name="Wachnowicz B."/>
            <person name="Goodfellow M."/>
        </authorList>
    </citation>
    <scope>NUCLEOTIDE SEQUENCE [LARGE SCALE GENOMIC DNA]</scope>
    <source>
        <strain evidence="3 4">SL54</strain>
    </source>
</reference>
<dbReference type="GO" id="GO:0008168">
    <property type="term" value="F:methyltransferase activity"/>
    <property type="evidence" value="ECO:0007669"/>
    <property type="project" value="UniProtKB-KW"/>
</dbReference>
<sequence>MEHAVFVAGVALHGPAPDPPESVADRRDPRRPKSGEFAADMMTRDDCIACKALYEKYQLYVYQLIAAQLTRLYGRTGGRVADIGTGPGHLAVELARLTEGDVYALDINPAMLELADETVRGTGLEQRISFALGDVHDIPCASQSFDLLASYTCMHHWAEPAKALAECYRILRPGGLMAVIDVRPVSALTAAAFAEIIPEEEYFRIIDKAYKESLDEAVAADLFAQAGIVPESVASLELTDEDIMDYLESGEPLDILEAAVAIDEPTLWMITARKPLQ</sequence>
<keyword evidence="4" id="KW-1185">Reference proteome</keyword>
<keyword evidence="3" id="KW-0808">Transferase</keyword>
<dbReference type="CDD" id="cd02440">
    <property type="entry name" value="AdoMet_MTases"/>
    <property type="match status" value="1"/>
</dbReference>
<proteinExistence type="predicted"/>
<dbReference type="EC" id="2.1.-.-" evidence="3"/>
<feature type="domain" description="Methyltransferase type 11" evidence="2">
    <location>
        <begin position="82"/>
        <end position="178"/>
    </location>
</feature>
<evidence type="ECO:0000313" key="3">
    <source>
        <dbReference type="EMBL" id="MDI5962406.1"/>
    </source>
</evidence>
<dbReference type="PANTHER" id="PTHR43591:SF109">
    <property type="entry name" value="METHYLTRANSFERASE TYPE 11 DOMAIN-CONTAINING PROTEIN"/>
    <property type="match status" value="1"/>
</dbReference>
<evidence type="ECO:0000313" key="4">
    <source>
        <dbReference type="Proteomes" id="UP001156398"/>
    </source>
</evidence>
<evidence type="ECO:0000256" key="1">
    <source>
        <dbReference type="SAM" id="MobiDB-lite"/>
    </source>
</evidence>
<feature type="region of interest" description="Disordered" evidence="1">
    <location>
        <begin position="12"/>
        <end position="37"/>
    </location>
</feature>
<name>A0ABT6VYQ1_9ACTN</name>
<evidence type="ECO:0000259" key="2">
    <source>
        <dbReference type="Pfam" id="PF08241"/>
    </source>
</evidence>
<dbReference type="GO" id="GO:0032259">
    <property type="term" value="P:methylation"/>
    <property type="evidence" value="ECO:0007669"/>
    <property type="project" value="UniProtKB-KW"/>
</dbReference>